<evidence type="ECO:0000313" key="2">
    <source>
        <dbReference type="EMBL" id="AES80354.1"/>
    </source>
</evidence>
<dbReference type="PaxDb" id="3880-AES80354"/>
<dbReference type="EnsemblPlants" id="AES80354">
    <property type="protein sequence ID" value="AES80354"/>
    <property type="gene ID" value="MTR_7g079620"/>
</dbReference>
<evidence type="ECO:0000256" key="1">
    <source>
        <dbReference type="SAM" id="MobiDB-lite"/>
    </source>
</evidence>
<evidence type="ECO:0000313" key="3">
    <source>
        <dbReference type="EnsemblPlants" id="AES80354"/>
    </source>
</evidence>
<protein>
    <submittedName>
        <fullName evidence="2 3">Uncharacterized protein</fullName>
    </submittedName>
</protein>
<dbReference type="EMBL" id="CM001223">
    <property type="protein sequence ID" value="AES80354.1"/>
    <property type="molecule type" value="Genomic_DNA"/>
</dbReference>
<name>G7KQM6_MEDTR</name>
<organism evidence="2 4">
    <name type="scientific">Medicago truncatula</name>
    <name type="common">Barrel medic</name>
    <name type="synonym">Medicago tribuloides</name>
    <dbReference type="NCBI Taxonomy" id="3880"/>
    <lineage>
        <taxon>Eukaryota</taxon>
        <taxon>Viridiplantae</taxon>
        <taxon>Streptophyta</taxon>
        <taxon>Embryophyta</taxon>
        <taxon>Tracheophyta</taxon>
        <taxon>Spermatophyta</taxon>
        <taxon>Magnoliopsida</taxon>
        <taxon>eudicotyledons</taxon>
        <taxon>Gunneridae</taxon>
        <taxon>Pentapetalae</taxon>
        <taxon>rosids</taxon>
        <taxon>fabids</taxon>
        <taxon>Fabales</taxon>
        <taxon>Fabaceae</taxon>
        <taxon>Papilionoideae</taxon>
        <taxon>50 kb inversion clade</taxon>
        <taxon>NPAAA clade</taxon>
        <taxon>Hologalegina</taxon>
        <taxon>IRL clade</taxon>
        <taxon>Trifolieae</taxon>
        <taxon>Medicago</taxon>
    </lineage>
</organism>
<feature type="region of interest" description="Disordered" evidence="1">
    <location>
        <begin position="219"/>
        <end position="252"/>
    </location>
</feature>
<evidence type="ECO:0000313" key="4">
    <source>
        <dbReference type="Proteomes" id="UP000002051"/>
    </source>
</evidence>
<keyword evidence="4" id="KW-1185">Reference proteome</keyword>
<sequence length="277" mass="31574">MTIGPLIYKVFNLYSFIQCGTYNSHLHTTTLPLKCESIFFIMLPLKRKLLLACIAIYRCCCSLRKRTDCLDRTLLSNGALIPLLGHEGSLRDRPHRGLNNHTSERDTTLSIGSQGELGGPSTSSPVLQFSYFAERFQSKTGVTISLVQNHTWQPIKGAQSSSQYKCESITVGDELKHDHEEDLKFERREKRRRRTDLFSDSSQKISKQNQIEVFRRSCSKSPTKNHRNLLNSGGSAATLGRPATTPEKQASPEKMKIIFLFQIPARMREERERRGRK</sequence>
<accession>G7KQM6</accession>
<reference evidence="3" key="3">
    <citation type="submission" date="2015-04" db="UniProtKB">
        <authorList>
            <consortium name="EnsemblPlants"/>
        </authorList>
    </citation>
    <scope>IDENTIFICATION</scope>
    <source>
        <strain evidence="3">cv. Jemalong A17</strain>
    </source>
</reference>
<reference evidence="2 4" key="1">
    <citation type="journal article" date="2011" name="Nature">
        <title>The Medicago genome provides insight into the evolution of rhizobial symbioses.</title>
        <authorList>
            <person name="Young N.D."/>
            <person name="Debelle F."/>
            <person name="Oldroyd G.E."/>
            <person name="Geurts R."/>
            <person name="Cannon S.B."/>
            <person name="Udvardi M.K."/>
            <person name="Benedito V.A."/>
            <person name="Mayer K.F."/>
            <person name="Gouzy J."/>
            <person name="Schoof H."/>
            <person name="Van de Peer Y."/>
            <person name="Proost S."/>
            <person name="Cook D.R."/>
            <person name="Meyers B.C."/>
            <person name="Spannagl M."/>
            <person name="Cheung F."/>
            <person name="De Mita S."/>
            <person name="Krishnakumar V."/>
            <person name="Gundlach H."/>
            <person name="Zhou S."/>
            <person name="Mudge J."/>
            <person name="Bharti A.K."/>
            <person name="Murray J.D."/>
            <person name="Naoumkina M.A."/>
            <person name="Rosen B."/>
            <person name="Silverstein K.A."/>
            <person name="Tang H."/>
            <person name="Rombauts S."/>
            <person name="Zhao P.X."/>
            <person name="Zhou P."/>
            <person name="Barbe V."/>
            <person name="Bardou P."/>
            <person name="Bechner M."/>
            <person name="Bellec A."/>
            <person name="Berger A."/>
            <person name="Berges H."/>
            <person name="Bidwell S."/>
            <person name="Bisseling T."/>
            <person name="Choisne N."/>
            <person name="Couloux A."/>
            <person name="Denny R."/>
            <person name="Deshpande S."/>
            <person name="Dai X."/>
            <person name="Doyle J.J."/>
            <person name="Dudez A.M."/>
            <person name="Farmer A.D."/>
            <person name="Fouteau S."/>
            <person name="Franken C."/>
            <person name="Gibelin C."/>
            <person name="Gish J."/>
            <person name="Goldstein S."/>
            <person name="Gonzalez A.J."/>
            <person name="Green P.J."/>
            <person name="Hallab A."/>
            <person name="Hartog M."/>
            <person name="Hua A."/>
            <person name="Humphray S.J."/>
            <person name="Jeong D.H."/>
            <person name="Jing Y."/>
            <person name="Jocker A."/>
            <person name="Kenton S.M."/>
            <person name="Kim D.J."/>
            <person name="Klee K."/>
            <person name="Lai H."/>
            <person name="Lang C."/>
            <person name="Lin S."/>
            <person name="Macmil S.L."/>
            <person name="Magdelenat G."/>
            <person name="Matthews L."/>
            <person name="McCorrison J."/>
            <person name="Monaghan E.L."/>
            <person name="Mun J.H."/>
            <person name="Najar F.Z."/>
            <person name="Nicholson C."/>
            <person name="Noirot C."/>
            <person name="O'Bleness M."/>
            <person name="Paule C.R."/>
            <person name="Poulain J."/>
            <person name="Prion F."/>
            <person name="Qin B."/>
            <person name="Qu C."/>
            <person name="Retzel E.F."/>
            <person name="Riddle C."/>
            <person name="Sallet E."/>
            <person name="Samain S."/>
            <person name="Samson N."/>
            <person name="Sanders I."/>
            <person name="Saurat O."/>
            <person name="Scarpelli C."/>
            <person name="Schiex T."/>
            <person name="Segurens B."/>
            <person name="Severin A.J."/>
            <person name="Sherrier D.J."/>
            <person name="Shi R."/>
            <person name="Sims S."/>
            <person name="Singer S.R."/>
            <person name="Sinharoy S."/>
            <person name="Sterck L."/>
            <person name="Viollet A."/>
            <person name="Wang B.B."/>
            <person name="Wang K."/>
            <person name="Wang M."/>
            <person name="Wang X."/>
            <person name="Warfsmann J."/>
            <person name="Weissenbach J."/>
            <person name="White D.D."/>
            <person name="White J.D."/>
            <person name="Wiley G.B."/>
            <person name="Wincker P."/>
            <person name="Xing Y."/>
            <person name="Yang L."/>
            <person name="Yao Z."/>
            <person name="Ying F."/>
            <person name="Zhai J."/>
            <person name="Zhou L."/>
            <person name="Zuber A."/>
            <person name="Denarie J."/>
            <person name="Dixon R.A."/>
            <person name="May G.D."/>
            <person name="Schwartz D.C."/>
            <person name="Rogers J."/>
            <person name="Quetier F."/>
            <person name="Town C.D."/>
            <person name="Roe B.A."/>
        </authorList>
    </citation>
    <scope>NUCLEOTIDE SEQUENCE [LARGE SCALE GENOMIC DNA]</scope>
    <source>
        <strain evidence="2">A17</strain>
        <strain evidence="3 4">cv. Jemalong A17</strain>
    </source>
</reference>
<proteinExistence type="predicted"/>
<dbReference type="Proteomes" id="UP000002051">
    <property type="component" value="Unassembled WGS sequence"/>
</dbReference>
<dbReference type="AlphaFoldDB" id="G7KQM6"/>
<reference evidence="2 4" key="2">
    <citation type="journal article" date="2014" name="BMC Genomics">
        <title>An improved genome release (version Mt4.0) for the model legume Medicago truncatula.</title>
        <authorList>
            <person name="Tang H."/>
            <person name="Krishnakumar V."/>
            <person name="Bidwell S."/>
            <person name="Rosen B."/>
            <person name="Chan A."/>
            <person name="Zhou S."/>
            <person name="Gentzbittel L."/>
            <person name="Childs K.L."/>
            <person name="Yandell M."/>
            <person name="Gundlach H."/>
            <person name="Mayer K.F."/>
            <person name="Schwartz D.C."/>
            <person name="Town C.D."/>
        </authorList>
    </citation>
    <scope>GENOME REANNOTATION</scope>
    <source>
        <strain evidence="3 4">cv. Jemalong A17</strain>
    </source>
</reference>
<gene>
    <name evidence="2" type="ordered locus">MTR_7g079620</name>
</gene>
<dbReference type="HOGENOM" id="CLU_1006006_0_0_1"/>
<feature type="region of interest" description="Disordered" evidence="1">
    <location>
        <begin position="92"/>
        <end position="122"/>
    </location>
</feature>